<reference evidence="15" key="1">
    <citation type="journal article" date="2019" name="Int. J. Syst. Evol. Microbiol.">
        <title>The Global Catalogue of Microorganisms (GCM) 10K type strain sequencing project: providing services to taxonomists for standard genome sequencing and annotation.</title>
        <authorList>
            <consortium name="The Broad Institute Genomics Platform"/>
            <consortium name="The Broad Institute Genome Sequencing Center for Infectious Disease"/>
            <person name="Wu L."/>
            <person name="Ma J."/>
        </authorList>
    </citation>
    <scope>NUCLEOTIDE SEQUENCE [LARGE SCALE GENOMIC DNA]</scope>
    <source>
        <strain evidence="15">JCM 18326</strain>
    </source>
</reference>
<evidence type="ECO:0000259" key="13">
    <source>
        <dbReference type="Pfam" id="PF17655"/>
    </source>
</evidence>
<feature type="transmembrane region" description="Helical" evidence="11">
    <location>
        <begin position="51"/>
        <end position="74"/>
    </location>
</feature>
<feature type="transmembrane region" description="Helical" evidence="11">
    <location>
        <begin position="94"/>
        <end position="113"/>
    </location>
</feature>
<keyword evidence="3" id="KW-0633">Potassium transport</keyword>
<dbReference type="Pfam" id="PF07885">
    <property type="entry name" value="Ion_trans_2"/>
    <property type="match status" value="1"/>
</dbReference>
<keyword evidence="8" id="KW-0406">Ion transport</keyword>
<evidence type="ECO:0000313" key="14">
    <source>
        <dbReference type="EMBL" id="GAA4831253.1"/>
    </source>
</evidence>
<keyword evidence="15" id="KW-1185">Reference proteome</keyword>
<dbReference type="RefSeq" id="WP_345370704.1">
    <property type="nucleotide sequence ID" value="NZ_BAABJX010000024.1"/>
</dbReference>
<organism evidence="14 15">
    <name type="scientific">Algivirga pacifica</name>
    <dbReference type="NCBI Taxonomy" id="1162670"/>
    <lineage>
        <taxon>Bacteria</taxon>
        <taxon>Pseudomonadati</taxon>
        <taxon>Bacteroidota</taxon>
        <taxon>Cytophagia</taxon>
        <taxon>Cytophagales</taxon>
        <taxon>Flammeovirgaceae</taxon>
        <taxon>Algivirga</taxon>
    </lineage>
</organism>
<comment type="caution">
    <text evidence="14">The sequence shown here is derived from an EMBL/GenBank/DDBJ whole genome shotgun (WGS) entry which is preliminary data.</text>
</comment>
<keyword evidence="9 11" id="KW-0472">Membrane</keyword>
<feature type="domain" description="Inward rectifier potassium channel C-terminal" evidence="13">
    <location>
        <begin position="154"/>
        <end position="308"/>
    </location>
</feature>
<comment type="subcellular location">
    <subcellularLocation>
        <location evidence="1">Membrane</location>
        <topology evidence="1">Multi-pass membrane protein</topology>
    </subcellularLocation>
</comment>
<dbReference type="InterPro" id="IPR016449">
    <property type="entry name" value="K_chnl_inward-rec_Kir"/>
</dbReference>
<accession>A0ABP9D763</accession>
<dbReference type="InterPro" id="IPR014756">
    <property type="entry name" value="Ig_E-set"/>
</dbReference>
<dbReference type="InterPro" id="IPR013518">
    <property type="entry name" value="K_chnl_inward-rec_Kir_cyto"/>
</dbReference>
<evidence type="ECO:0000256" key="7">
    <source>
        <dbReference type="ARBA" id="ARBA00022989"/>
    </source>
</evidence>
<feature type="transmembrane region" description="Helical" evidence="11">
    <location>
        <begin position="125"/>
        <end position="144"/>
    </location>
</feature>
<dbReference type="PRINTS" id="PR01320">
    <property type="entry name" value="KIRCHANNEL"/>
</dbReference>
<gene>
    <name evidence="14" type="ORF">GCM10023331_15630</name>
</gene>
<evidence type="ECO:0000256" key="5">
    <source>
        <dbReference type="ARBA" id="ARBA00022882"/>
    </source>
</evidence>
<keyword evidence="7 11" id="KW-1133">Transmembrane helix</keyword>
<dbReference type="InterPro" id="IPR041647">
    <property type="entry name" value="IRK_C"/>
</dbReference>
<evidence type="ECO:0000256" key="3">
    <source>
        <dbReference type="ARBA" id="ARBA00022538"/>
    </source>
</evidence>
<dbReference type="SUPFAM" id="SSF81296">
    <property type="entry name" value="E set domains"/>
    <property type="match status" value="1"/>
</dbReference>
<dbReference type="Proteomes" id="UP001500298">
    <property type="component" value="Unassembled WGS sequence"/>
</dbReference>
<protein>
    <submittedName>
        <fullName evidence="14">Ion channel</fullName>
    </submittedName>
</protein>
<dbReference type="InterPro" id="IPR013099">
    <property type="entry name" value="K_chnl_dom"/>
</dbReference>
<dbReference type="Gene3D" id="2.60.40.1400">
    <property type="entry name" value="G protein-activated inward rectifier potassium channel 1"/>
    <property type="match status" value="1"/>
</dbReference>
<evidence type="ECO:0000256" key="1">
    <source>
        <dbReference type="ARBA" id="ARBA00004141"/>
    </source>
</evidence>
<dbReference type="PANTHER" id="PTHR11767">
    <property type="entry name" value="INWARD RECTIFIER POTASSIUM CHANNEL"/>
    <property type="match status" value="1"/>
</dbReference>
<proteinExistence type="predicted"/>
<keyword evidence="2" id="KW-0813">Transport</keyword>
<sequence>MSYKEQDPGTGTYYYKKSKRLILQDGSFNVERIGSFGRFRTLYQWLVDTSWSVFFVLTGSVIFLFNLLFALLYLQIGLENISGAMVTHDGYKDLLTAFHFSVQTFSTVGYGALSPVGESASLVSSLEALLGLLISALSTGLLFARFSRPNAKLLFSNFALYTSYKKTDRKSIQFRVANKRSNVLMELEATVILSLEGKRKDGTYFREYFRLPLEVADIHFLPLTWTITHIIDEDSPMKNLSKKDLLEKEAELIILIKAYDDTYRENLYTRHSYHITEFQWEEQFERIFRVNNEGGFTMDVSRIDALKQKESHSE</sequence>
<name>A0ABP9D763_9BACT</name>
<dbReference type="Pfam" id="PF17655">
    <property type="entry name" value="IRK_C"/>
    <property type="match status" value="1"/>
</dbReference>
<keyword evidence="4 11" id="KW-0812">Transmembrane</keyword>
<evidence type="ECO:0000256" key="6">
    <source>
        <dbReference type="ARBA" id="ARBA00022958"/>
    </source>
</evidence>
<evidence type="ECO:0000256" key="9">
    <source>
        <dbReference type="ARBA" id="ARBA00023136"/>
    </source>
</evidence>
<dbReference type="EMBL" id="BAABJX010000024">
    <property type="protein sequence ID" value="GAA4831253.1"/>
    <property type="molecule type" value="Genomic_DNA"/>
</dbReference>
<dbReference type="SUPFAM" id="SSF81324">
    <property type="entry name" value="Voltage-gated potassium channels"/>
    <property type="match status" value="1"/>
</dbReference>
<evidence type="ECO:0000313" key="15">
    <source>
        <dbReference type="Proteomes" id="UP001500298"/>
    </source>
</evidence>
<evidence type="ECO:0000259" key="12">
    <source>
        <dbReference type="Pfam" id="PF07885"/>
    </source>
</evidence>
<feature type="domain" description="Potassium channel" evidence="12">
    <location>
        <begin position="76"/>
        <end position="146"/>
    </location>
</feature>
<keyword evidence="6" id="KW-0630">Potassium</keyword>
<evidence type="ECO:0000256" key="4">
    <source>
        <dbReference type="ARBA" id="ARBA00022692"/>
    </source>
</evidence>
<evidence type="ECO:0000256" key="2">
    <source>
        <dbReference type="ARBA" id="ARBA00022448"/>
    </source>
</evidence>
<dbReference type="PANTHER" id="PTHR11767:SF102">
    <property type="entry name" value="INWARDLY RECTIFYING POTASSIUM CHANNEL 1, ISOFORM F"/>
    <property type="match status" value="1"/>
</dbReference>
<keyword evidence="10" id="KW-0407">Ion channel</keyword>
<keyword evidence="5" id="KW-0851">Voltage-gated channel</keyword>
<evidence type="ECO:0000256" key="8">
    <source>
        <dbReference type="ARBA" id="ARBA00023065"/>
    </source>
</evidence>
<dbReference type="Gene3D" id="1.10.287.70">
    <property type="match status" value="1"/>
</dbReference>
<evidence type="ECO:0000256" key="11">
    <source>
        <dbReference type="SAM" id="Phobius"/>
    </source>
</evidence>
<evidence type="ECO:0000256" key="10">
    <source>
        <dbReference type="ARBA" id="ARBA00023303"/>
    </source>
</evidence>